<reference evidence="1 2" key="1">
    <citation type="journal article" date="2018" name="Sci. Rep.">
        <title>Genomic signatures of local adaptation to the degree of environmental predictability in rotifers.</title>
        <authorList>
            <person name="Franch-Gras L."/>
            <person name="Hahn C."/>
            <person name="Garcia-Roger E.M."/>
            <person name="Carmona M.J."/>
            <person name="Serra M."/>
            <person name="Gomez A."/>
        </authorList>
    </citation>
    <scope>NUCLEOTIDE SEQUENCE [LARGE SCALE GENOMIC DNA]</scope>
    <source>
        <strain evidence="1">HYR1</strain>
    </source>
</reference>
<proteinExistence type="predicted"/>
<evidence type="ECO:0000313" key="2">
    <source>
        <dbReference type="Proteomes" id="UP000276133"/>
    </source>
</evidence>
<keyword evidence="2" id="KW-1185">Reference proteome</keyword>
<gene>
    <name evidence="1" type="ORF">BpHYR1_008673</name>
</gene>
<name>A0A3M7QFV5_BRAPC</name>
<dbReference type="AlphaFoldDB" id="A0A3M7QFV5"/>
<protein>
    <submittedName>
        <fullName evidence="1">Uncharacterized protein</fullName>
    </submittedName>
</protein>
<accession>A0A3M7QFV5</accession>
<dbReference type="Proteomes" id="UP000276133">
    <property type="component" value="Unassembled WGS sequence"/>
</dbReference>
<evidence type="ECO:0000313" key="1">
    <source>
        <dbReference type="EMBL" id="RNA10316.1"/>
    </source>
</evidence>
<organism evidence="1 2">
    <name type="scientific">Brachionus plicatilis</name>
    <name type="common">Marine rotifer</name>
    <name type="synonym">Brachionus muelleri</name>
    <dbReference type="NCBI Taxonomy" id="10195"/>
    <lineage>
        <taxon>Eukaryota</taxon>
        <taxon>Metazoa</taxon>
        <taxon>Spiralia</taxon>
        <taxon>Gnathifera</taxon>
        <taxon>Rotifera</taxon>
        <taxon>Eurotatoria</taxon>
        <taxon>Monogononta</taxon>
        <taxon>Pseudotrocha</taxon>
        <taxon>Ploima</taxon>
        <taxon>Brachionidae</taxon>
        <taxon>Brachionus</taxon>
    </lineage>
</organism>
<comment type="caution">
    <text evidence="1">The sequence shown here is derived from an EMBL/GenBank/DDBJ whole genome shotgun (WGS) entry which is preliminary data.</text>
</comment>
<dbReference type="EMBL" id="REGN01006238">
    <property type="protein sequence ID" value="RNA10316.1"/>
    <property type="molecule type" value="Genomic_DNA"/>
</dbReference>
<sequence>MFLYQDYNYSRRFLDFLAAPEYSSKLGLNPWISLEFFYSTQLQSAFFAWSPFEILTASSDPWSPKMCTD</sequence>